<gene>
    <name evidence="4" type="ORF">ACFQ35_01295</name>
</gene>
<feature type="coiled-coil region" evidence="1">
    <location>
        <begin position="301"/>
        <end position="335"/>
    </location>
</feature>
<dbReference type="RefSeq" id="WP_289387801.1">
    <property type="nucleotide sequence ID" value="NZ_JAUCBM010000006.1"/>
</dbReference>
<dbReference type="Proteomes" id="UP001597263">
    <property type="component" value="Unassembled WGS sequence"/>
</dbReference>
<protein>
    <submittedName>
        <fullName evidence="4">Uncharacterized protein</fullName>
    </submittedName>
</protein>
<evidence type="ECO:0000256" key="1">
    <source>
        <dbReference type="SAM" id="Coils"/>
    </source>
</evidence>
<keyword evidence="3" id="KW-0812">Transmembrane</keyword>
<name>A0ABW3UZN0_9HYPH</name>
<accession>A0ABW3UZN0</accession>
<keyword evidence="1" id="KW-0175">Coiled coil</keyword>
<feature type="compositionally biased region" description="Polar residues" evidence="2">
    <location>
        <begin position="202"/>
        <end position="215"/>
    </location>
</feature>
<sequence length="463" mass="51426">MGALLFSFFVATIIVGIIAWIAMAFNKSAENYLEQRIRGIEDFSADIVFKSGSCDNAIAIDKQNKMIAVVLDAVKTHSKAYNPIVYPFDNLIAVEIVKNDMSITKTNRGSQAAGAAIGGALLGPAGLLLGGLSGSKRHESKITNLSLKLYTNDLDLPVHQIYFFDGGTNGVDASSIESIVSEMDQWYGRLRAIIENKHEKTPTQIPSEQPSVDQKTTTTKSATETIEDAEEEFFRRKMMERGFSVSQLTQLQSSTTSQHKASDQNHTNGIYFKAIGIASVALVSFWYFVYPGPQNREAERIKVAEIARVKEENKAAEAKAQAVEYAKQQAALEANIKAADETAIQALVTECRLKLDEMLNMKPFAIYFPSYHPNRLQELGNLAAVTGIKIGRPSAALEDDEFNLTQWNIKEITKQEYPSRKINIVVEGINAGFSNRPYAAIYQCNMRGMEISEPRQDKFYFLD</sequence>
<keyword evidence="5" id="KW-1185">Reference proteome</keyword>
<reference evidence="5" key="1">
    <citation type="journal article" date="2019" name="Int. J. Syst. Evol. Microbiol.">
        <title>The Global Catalogue of Microorganisms (GCM) 10K type strain sequencing project: providing services to taxonomists for standard genome sequencing and annotation.</title>
        <authorList>
            <consortium name="The Broad Institute Genomics Platform"/>
            <consortium name="The Broad Institute Genome Sequencing Center for Infectious Disease"/>
            <person name="Wu L."/>
            <person name="Ma J."/>
        </authorList>
    </citation>
    <scope>NUCLEOTIDE SEQUENCE [LARGE SCALE GENOMIC DNA]</scope>
    <source>
        <strain evidence="5">CCUG 49584</strain>
    </source>
</reference>
<proteinExistence type="predicted"/>
<feature type="transmembrane region" description="Helical" evidence="3">
    <location>
        <begin position="270"/>
        <end position="290"/>
    </location>
</feature>
<evidence type="ECO:0000313" key="5">
    <source>
        <dbReference type="Proteomes" id="UP001597263"/>
    </source>
</evidence>
<dbReference type="EMBL" id="JBHTMA010000002">
    <property type="protein sequence ID" value="MFD1225827.1"/>
    <property type="molecule type" value="Genomic_DNA"/>
</dbReference>
<organism evidence="4 5">
    <name type="scientific">Pseudochrobactrum kiredjianiae</name>
    <dbReference type="NCBI Taxonomy" id="386305"/>
    <lineage>
        <taxon>Bacteria</taxon>
        <taxon>Pseudomonadati</taxon>
        <taxon>Pseudomonadota</taxon>
        <taxon>Alphaproteobacteria</taxon>
        <taxon>Hyphomicrobiales</taxon>
        <taxon>Brucellaceae</taxon>
        <taxon>Pseudochrobactrum</taxon>
    </lineage>
</organism>
<feature type="region of interest" description="Disordered" evidence="2">
    <location>
        <begin position="201"/>
        <end position="223"/>
    </location>
</feature>
<comment type="caution">
    <text evidence="4">The sequence shown here is derived from an EMBL/GenBank/DDBJ whole genome shotgun (WGS) entry which is preliminary data.</text>
</comment>
<evidence type="ECO:0000313" key="4">
    <source>
        <dbReference type="EMBL" id="MFD1225827.1"/>
    </source>
</evidence>
<feature type="transmembrane region" description="Helical" evidence="3">
    <location>
        <begin position="6"/>
        <end position="26"/>
    </location>
</feature>
<keyword evidence="3" id="KW-0472">Membrane</keyword>
<keyword evidence="3" id="KW-1133">Transmembrane helix</keyword>
<evidence type="ECO:0000256" key="3">
    <source>
        <dbReference type="SAM" id="Phobius"/>
    </source>
</evidence>
<evidence type="ECO:0000256" key="2">
    <source>
        <dbReference type="SAM" id="MobiDB-lite"/>
    </source>
</evidence>